<reference evidence="2" key="1">
    <citation type="journal article" date="2015" name="Nature">
        <title>Complex archaea that bridge the gap between prokaryotes and eukaryotes.</title>
        <authorList>
            <person name="Spang A."/>
            <person name="Saw J.H."/>
            <person name="Jorgensen S.L."/>
            <person name="Zaremba-Niedzwiedzka K."/>
            <person name="Martijn J."/>
            <person name="Lind A.E."/>
            <person name="van Eijk R."/>
            <person name="Schleper C."/>
            <person name="Guy L."/>
            <person name="Ettema T.J."/>
        </authorList>
    </citation>
    <scope>NUCLEOTIDE SEQUENCE</scope>
</reference>
<comment type="caution">
    <text evidence="2">The sequence shown here is derived from an EMBL/GenBank/DDBJ whole genome shotgun (WGS) entry which is preliminary data.</text>
</comment>
<gene>
    <name evidence="2" type="ORF">LCGC14_2961950</name>
</gene>
<keyword evidence="1" id="KW-0175">Coiled coil</keyword>
<feature type="non-terminal residue" evidence="2">
    <location>
        <position position="229"/>
    </location>
</feature>
<evidence type="ECO:0000256" key="1">
    <source>
        <dbReference type="SAM" id="Coils"/>
    </source>
</evidence>
<proteinExistence type="predicted"/>
<dbReference type="AlphaFoldDB" id="A0A0F8XZB3"/>
<evidence type="ECO:0000313" key="2">
    <source>
        <dbReference type="EMBL" id="KKK66650.1"/>
    </source>
</evidence>
<sequence length="229" mass="25876">MCFPFSIKAQRFIVEGYFYLGGEMVEKKEGAIVADDAKEVKEPPTTEQQMETLQTQLKDVTVRAEKAESSVQGLRGSLTEKDTKIREQANLQAEIEDMKAMIKLTAFAQSQGVGLSEDDLGDTSKAEQPDVKKVWADLEQKREVAKEQDRQRVKADEYNRQALEVFFNEFLKNIIFQRQIRIHPLEFIVLIFKLPHPPDLRTAHAGVLVLPVVERGLTDAHLAADLHGG</sequence>
<dbReference type="EMBL" id="LAZR01059980">
    <property type="protein sequence ID" value="KKK66650.1"/>
    <property type="molecule type" value="Genomic_DNA"/>
</dbReference>
<name>A0A0F8XZB3_9ZZZZ</name>
<organism evidence="2">
    <name type="scientific">marine sediment metagenome</name>
    <dbReference type="NCBI Taxonomy" id="412755"/>
    <lineage>
        <taxon>unclassified sequences</taxon>
        <taxon>metagenomes</taxon>
        <taxon>ecological metagenomes</taxon>
    </lineage>
</organism>
<protein>
    <submittedName>
        <fullName evidence="2">Uncharacterized protein</fullName>
    </submittedName>
</protein>
<accession>A0A0F8XZB3</accession>
<feature type="coiled-coil region" evidence="1">
    <location>
        <begin position="50"/>
        <end position="101"/>
    </location>
</feature>